<dbReference type="Gene3D" id="3.30.70.20">
    <property type="match status" value="1"/>
</dbReference>
<dbReference type="SUPFAM" id="SSF54862">
    <property type="entry name" value="4Fe-4S ferredoxins"/>
    <property type="match status" value="1"/>
</dbReference>
<reference evidence="10 11" key="1">
    <citation type="submission" date="2018-11" db="EMBL/GenBank/DDBJ databases">
        <title>Sequencing the genomes of 1000 actinobacteria strains.</title>
        <authorList>
            <person name="Klenk H.-P."/>
        </authorList>
    </citation>
    <scope>NUCLEOTIDE SEQUENCE [LARGE SCALE GENOMIC DNA]</scope>
    <source>
        <strain evidence="10 11">DSM 44348</strain>
    </source>
</reference>
<dbReference type="PROSITE" id="PS51379">
    <property type="entry name" value="4FE4S_FER_2"/>
    <property type="match status" value="1"/>
</dbReference>
<gene>
    <name evidence="10" type="ORF">EDD35_6725</name>
</gene>
<keyword evidence="7" id="KW-0003">3Fe-4S</keyword>
<evidence type="ECO:0000256" key="5">
    <source>
        <dbReference type="ARBA" id="ARBA00023004"/>
    </source>
</evidence>
<keyword evidence="6 8" id="KW-0411">Iron-sulfur</keyword>
<dbReference type="GO" id="GO:0005506">
    <property type="term" value="F:iron ion binding"/>
    <property type="evidence" value="ECO:0007669"/>
    <property type="project" value="UniProtKB-UniRule"/>
</dbReference>
<evidence type="ECO:0000256" key="3">
    <source>
        <dbReference type="ARBA" id="ARBA00022723"/>
    </source>
</evidence>
<evidence type="ECO:0000259" key="9">
    <source>
        <dbReference type="PROSITE" id="PS51379"/>
    </source>
</evidence>
<dbReference type="AlphaFoldDB" id="A0A3N2H7J8"/>
<evidence type="ECO:0000313" key="10">
    <source>
        <dbReference type="EMBL" id="ROS44290.1"/>
    </source>
</evidence>
<dbReference type="Pfam" id="PF13459">
    <property type="entry name" value="Fer4_15"/>
    <property type="match status" value="1"/>
</dbReference>
<evidence type="ECO:0000313" key="11">
    <source>
        <dbReference type="Proteomes" id="UP000274843"/>
    </source>
</evidence>
<dbReference type="PANTHER" id="PTHR36923">
    <property type="entry name" value="FERREDOXIN"/>
    <property type="match status" value="1"/>
</dbReference>
<keyword evidence="4 8" id="KW-0249">Electron transport</keyword>
<dbReference type="InterPro" id="IPR051269">
    <property type="entry name" value="Fe-S_cluster_ET"/>
</dbReference>
<comment type="caution">
    <text evidence="10">The sequence shown here is derived from an EMBL/GenBank/DDBJ whole genome shotgun (WGS) entry which is preliminary data.</text>
</comment>
<dbReference type="GO" id="GO:0009055">
    <property type="term" value="F:electron transfer activity"/>
    <property type="evidence" value="ECO:0007669"/>
    <property type="project" value="UniProtKB-UniRule"/>
</dbReference>
<evidence type="ECO:0000256" key="4">
    <source>
        <dbReference type="ARBA" id="ARBA00022982"/>
    </source>
</evidence>
<sequence>MRIEVDRDRCEGHAMCEAVAPDFFSVDDEGELTVKAEEVPEPDKAAVRAAVLSCPVTALKFSSR</sequence>
<keyword evidence="11" id="KW-1185">Reference proteome</keyword>
<keyword evidence="5 8" id="KW-0408">Iron</keyword>
<evidence type="ECO:0000256" key="2">
    <source>
        <dbReference type="ARBA" id="ARBA00022448"/>
    </source>
</evidence>
<accession>A0A3N2H7J8</accession>
<evidence type="ECO:0000256" key="7">
    <source>
        <dbReference type="ARBA" id="ARBA00023291"/>
    </source>
</evidence>
<comment type="cofactor">
    <cofactor evidence="1">
        <name>[3Fe-4S] cluster</name>
        <dbReference type="ChEBI" id="CHEBI:21137"/>
    </cofactor>
</comment>
<protein>
    <recommendedName>
        <fullName evidence="8">Ferredoxin</fullName>
    </recommendedName>
</protein>
<dbReference type="RefSeq" id="WP_123686284.1">
    <property type="nucleotide sequence ID" value="NZ_CBDRBK010000019.1"/>
</dbReference>
<dbReference type="GO" id="GO:0051538">
    <property type="term" value="F:3 iron, 4 sulfur cluster binding"/>
    <property type="evidence" value="ECO:0007669"/>
    <property type="project" value="UniProtKB-KW"/>
</dbReference>
<dbReference type="PRINTS" id="PR00352">
    <property type="entry name" value="3FE4SFRDOXIN"/>
</dbReference>
<dbReference type="Proteomes" id="UP000274843">
    <property type="component" value="Unassembled WGS sequence"/>
</dbReference>
<keyword evidence="2 8" id="KW-0813">Transport</keyword>
<dbReference type="PANTHER" id="PTHR36923:SF3">
    <property type="entry name" value="FERREDOXIN"/>
    <property type="match status" value="1"/>
</dbReference>
<evidence type="ECO:0000256" key="6">
    <source>
        <dbReference type="ARBA" id="ARBA00023014"/>
    </source>
</evidence>
<comment type="function">
    <text evidence="8">Ferredoxins are iron-sulfur proteins that transfer electrons in a wide variety of metabolic reactions.</text>
</comment>
<evidence type="ECO:0000256" key="1">
    <source>
        <dbReference type="ARBA" id="ARBA00001927"/>
    </source>
</evidence>
<proteinExistence type="predicted"/>
<name>A0A3N2H7J8_9PSEU</name>
<keyword evidence="3 8" id="KW-0479">Metal-binding</keyword>
<dbReference type="InterPro" id="IPR001080">
    <property type="entry name" value="3Fe4S_ferredoxin"/>
</dbReference>
<dbReference type="InterPro" id="IPR017896">
    <property type="entry name" value="4Fe4S_Fe-S-bd"/>
</dbReference>
<dbReference type="GeneID" id="301847978"/>
<feature type="domain" description="4Fe-4S ferredoxin-type" evidence="9">
    <location>
        <begin position="1"/>
        <end position="29"/>
    </location>
</feature>
<dbReference type="EMBL" id="RKHY01000001">
    <property type="protein sequence ID" value="ROS44290.1"/>
    <property type="molecule type" value="Genomic_DNA"/>
</dbReference>
<evidence type="ECO:0000256" key="8">
    <source>
        <dbReference type="RuleBase" id="RU368020"/>
    </source>
</evidence>
<organism evidence="10 11">
    <name type="scientific">Amycolatopsis thermoflava</name>
    <dbReference type="NCBI Taxonomy" id="84480"/>
    <lineage>
        <taxon>Bacteria</taxon>
        <taxon>Bacillati</taxon>
        <taxon>Actinomycetota</taxon>
        <taxon>Actinomycetes</taxon>
        <taxon>Pseudonocardiales</taxon>
        <taxon>Pseudonocardiaceae</taxon>
        <taxon>Amycolatopsis</taxon>
        <taxon>Amycolatopsis methanolica group</taxon>
    </lineage>
</organism>